<feature type="compositionally biased region" description="Basic residues" evidence="1">
    <location>
        <begin position="1"/>
        <end position="11"/>
    </location>
</feature>
<organism evidence="2 3">
    <name type="scientific">Mycobacterium phage Stephig9</name>
    <dbReference type="NCBI Taxonomy" id="2591224"/>
    <lineage>
        <taxon>Viruses</taxon>
        <taxon>Duplodnaviria</taxon>
        <taxon>Heunggongvirae</taxon>
        <taxon>Uroviricota</taxon>
        <taxon>Caudoviricetes</taxon>
        <taxon>Fromanvirus</taxon>
        <taxon>Fromanvirus astro</taxon>
    </lineage>
</organism>
<evidence type="ECO:0000313" key="3">
    <source>
        <dbReference type="Proteomes" id="UP000317263"/>
    </source>
</evidence>
<accession>A0A514DHF1</accession>
<dbReference type="Proteomes" id="UP000317263">
    <property type="component" value="Segment"/>
</dbReference>
<reference evidence="2 3" key="1">
    <citation type="submission" date="2019-05" db="EMBL/GenBank/DDBJ databases">
        <authorList>
            <person name="Chung H.-M."/>
            <person name="Dalia R."/>
            <person name="Diaz J."/>
            <person name="Khakhina S."/>
            <person name="Lee-Soety J.Y."/>
            <person name="Lindberg H.M."/>
            <person name="Pape-Zambito D.A."/>
            <person name="Sunnen C.N."/>
            <person name="Garlena R.A."/>
            <person name="Russell D.A."/>
            <person name="Pope W.H."/>
            <person name="Jacobs-Sera D."/>
            <person name="Hatfull G.F."/>
        </authorList>
    </citation>
    <scope>NUCLEOTIDE SEQUENCE [LARGE SCALE GENOMIC DNA]</scope>
</reference>
<protein>
    <submittedName>
        <fullName evidence="2">Uncharacterized protein</fullName>
    </submittedName>
</protein>
<proteinExistence type="predicted"/>
<evidence type="ECO:0000256" key="1">
    <source>
        <dbReference type="SAM" id="MobiDB-lite"/>
    </source>
</evidence>
<name>A0A514DHF1_9CAUD</name>
<feature type="region of interest" description="Disordered" evidence="1">
    <location>
        <begin position="1"/>
        <end position="21"/>
    </location>
</feature>
<gene>
    <name evidence="2" type="primary">49</name>
    <name evidence="2" type="ORF">SEA_STEPHIG9_49</name>
</gene>
<sequence>MTRMSPTRRRTPTGDALNLVREERMAQDGKWGEQNWPDALSQCNYPSPGALAARAITDGRAQDGSLSYTDILLEEVAEAVDEARASALGVRGSKGRLKTELIQVAAVAVAWFEKLNREESLV</sequence>
<evidence type="ECO:0000313" key="2">
    <source>
        <dbReference type="EMBL" id="QDH93048.1"/>
    </source>
</evidence>
<dbReference type="EMBL" id="MK937605">
    <property type="protein sequence ID" value="QDH93048.1"/>
    <property type="molecule type" value="Genomic_DNA"/>
</dbReference>